<dbReference type="InterPro" id="IPR002876">
    <property type="entry name" value="Transcrip_reg_TACO1-like"/>
</dbReference>
<evidence type="ECO:0000256" key="5">
    <source>
        <dbReference type="ARBA" id="ARBA00023163"/>
    </source>
</evidence>
<gene>
    <name evidence="9" type="ORF">Mal33_04370</name>
</gene>
<dbReference type="InterPro" id="IPR026564">
    <property type="entry name" value="Transcrip_reg_TACO1-like_dom3"/>
</dbReference>
<dbReference type="InterPro" id="IPR049083">
    <property type="entry name" value="TACO1_YebC_N"/>
</dbReference>
<dbReference type="FunFam" id="1.10.10.200:FF:000002">
    <property type="entry name" value="Probable transcriptional regulatory protein CLM62_37755"/>
    <property type="match status" value="1"/>
</dbReference>
<evidence type="ECO:0000256" key="4">
    <source>
        <dbReference type="ARBA" id="ARBA00023125"/>
    </source>
</evidence>
<accession>A0A518IN22</accession>
<evidence type="ECO:0000259" key="7">
    <source>
        <dbReference type="Pfam" id="PF01709"/>
    </source>
</evidence>
<dbReference type="AlphaFoldDB" id="A0A518IN22"/>
<organism evidence="9 10">
    <name type="scientific">Rosistilla oblonga</name>
    <dbReference type="NCBI Taxonomy" id="2527990"/>
    <lineage>
        <taxon>Bacteria</taxon>
        <taxon>Pseudomonadati</taxon>
        <taxon>Planctomycetota</taxon>
        <taxon>Planctomycetia</taxon>
        <taxon>Pirellulales</taxon>
        <taxon>Pirellulaceae</taxon>
        <taxon>Rosistilla</taxon>
    </lineage>
</organism>
<dbReference type="GO" id="GO:0003677">
    <property type="term" value="F:DNA binding"/>
    <property type="evidence" value="ECO:0007669"/>
    <property type="project" value="UniProtKB-UniRule"/>
</dbReference>
<dbReference type="Proteomes" id="UP000316770">
    <property type="component" value="Chromosome"/>
</dbReference>
<evidence type="ECO:0000256" key="2">
    <source>
        <dbReference type="ARBA" id="ARBA00022490"/>
    </source>
</evidence>
<evidence type="ECO:0000256" key="1">
    <source>
        <dbReference type="ARBA" id="ARBA00008724"/>
    </source>
</evidence>
<dbReference type="PANTHER" id="PTHR12532">
    <property type="entry name" value="TRANSLATIONAL ACTIVATOR OF CYTOCHROME C OXIDASE 1"/>
    <property type="match status" value="1"/>
</dbReference>
<protein>
    <recommendedName>
        <fullName evidence="6">Probable transcriptional regulatory protein Mal33_04370</fullName>
    </recommendedName>
</protein>
<dbReference type="InterPro" id="IPR029072">
    <property type="entry name" value="YebC-like"/>
</dbReference>
<dbReference type="NCBIfam" id="NF001030">
    <property type="entry name" value="PRK00110.1"/>
    <property type="match status" value="1"/>
</dbReference>
<keyword evidence="10" id="KW-1185">Reference proteome</keyword>
<sequence>MAGHSHWAGIKHKKALVDNKRGKLWSRLSKAIIVAAKLGGGDTDTNIRLRKAIDDAKAVSMPKDNIERAVKRGTGELDGGNLEEILYEGYGPGGVAILCDVLTDNRNRTAPEMRVLFERNGGNLGTINSVAYLFDRKGLMLFAAETDEERLTEVALEGGADDIQRSDSGGWEVTCPPESFSDLLAAFEAAELQPELSEVTRLPQTTVEVEGSVAQQAMRLLELLDEHDDVQSVSTNLNITDDALGDEANG</sequence>
<evidence type="ECO:0000313" key="9">
    <source>
        <dbReference type="EMBL" id="QDV54483.1"/>
    </source>
</evidence>
<dbReference type="SUPFAM" id="SSF75625">
    <property type="entry name" value="YebC-like"/>
    <property type="match status" value="1"/>
</dbReference>
<dbReference type="HAMAP" id="MF_00693">
    <property type="entry name" value="Transcrip_reg_TACO1"/>
    <property type="match status" value="1"/>
</dbReference>
<dbReference type="GO" id="GO:0006355">
    <property type="term" value="P:regulation of DNA-templated transcription"/>
    <property type="evidence" value="ECO:0007669"/>
    <property type="project" value="UniProtKB-UniRule"/>
</dbReference>
<dbReference type="Gene3D" id="1.10.10.200">
    <property type="match status" value="1"/>
</dbReference>
<keyword evidence="2 6" id="KW-0963">Cytoplasm</keyword>
<dbReference type="RefSeq" id="WP_145282049.1">
    <property type="nucleotide sequence ID" value="NZ_CP036318.1"/>
</dbReference>
<comment type="similarity">
    <text evidence="1 6">Belongs to the TACO1 family.</text>
</comment>
<evidence type="ECO:0000259" key="8">
    <source>
        <dbReference type="Pfam" id="PF20772"/>
    </source>
</evidence>
<evidence type="ECO:0000313" key="10">
    <source>
        <dbReference type="Proteomes" id="UP000316770"/>
    </source>
</evidence>
<dbReference type="GO" id="GO:0005829">
    <property type="term" value="C:cytosol"/>
    <property type="evidence" value="ECO:0007669"/>
    <property type="project" value="TreeGrafter"/>
</dbReference>
<dbReference type="Pfam" id="PF01709">
    <property type="entry name" value="Transcrip_reg"/>
    <property type="match status" value="1"/>
</dbReference>
<dbReference type="NCBIfam" id="NF009044">
    <property type="entry name" value="PRK12378.1"/>
    <property type="match status" value="1"/>
</dbReference>
<feature type="domain" description="TACO1/YebC-like N-terminal" evidence="8">
    <location>
        <begin position="5"/>
        <end position="76"/>
    </location>
</feature>
<evidence type="ECO:0000256" key="3">
    <source>
        <dbReference type="ARBA" id="ARBA00023015"/>
    </source>
</evidence>
<keyword evidence="4 6" id="KW-0238">DNA-binding</keyword>
<evidence type="ECO:0000256" key="6">
    <source>
        <dbReference type="HAMAP-Rule" id="MF_00693"/>
    </source>
</evidence>
<feature type="domain" description="TACO1/YebC-like second and third" evidence="7">
    <location>
        <begin position="82"/>
        <end position="237"/>
    </location>
</feature>
<dbReference type="Pfam" id="PF20772">
    <property type="entry name" value="TACO1_YebC_N"/>
    <property type="match status" value="1"/>
</dbReference>
<keyword evidence="3 6" id="KW-0805">Transcription regulation</keyword>
<dbReference type="EMBL" id="CP036318">
    <property type="protein sequence ID" value="QDV54483.1"/>
    <property type="molecule type" value="Genomic_DNA"/>
</dbReference>
<dbReference type="InterPro" id="IPR017856">
    <property type="entry name" value="Integrase-like_N"/>
</dbReference>
<dbReference type="Gene3D" id="3.30.70.980">
    <property type="match status" value="2"/>
</dbReference>
<dbReference type="InterPro" id="IPR048300">
    <property type="entry name" value="TACO1_YebC-like_2nd/3rd_dom"/>
</dbReference>
<keyword evidence="5 6" id="KW-0804">Transcription</keyword>
<comment type="subcellular location">
    <subcellularLocation>
        <location evidence="6">Cytoplasm</location>
    </subcellularLocation>
</comment>
<proteinExistence type="inferred from homology"/>
<dbReference type="NCBIfam" id="TIGR01033">
    <property type="entry name" value="YebC/PmpR family DNA-binding transcriptional regulator"/>
    <property type="match status" value="1"/>
</dbReference>
<reference evidence="9 10" key="1">
    <citation type="submission" date="2019-02" db="EMBL/GenBank/DDBJ databases">
        <title>Deep-cultivation of Planctomycetes and their phenomic and genomic characterization uncovers novel biology.</title>
        <authorList>
            <person name="Wiegand S."/>
            <person name="Jogler M."/>
            <person name="Boedeker C."/>
            <person name="Pinto D."/>
            <person name="Vollmers J."/>
            <person name="Rivas-Marin E."/>
            <person name="Kohn T."/>
            <person name="Peeters S.H."/>
            <person name="Heuer A."/>
            <person name="Rast P."/>
            <person name="Oberbeckmann S."/>
            <person name="Bunk B."/>
            <person name="Jeske O."/>
            <person name="Meyerdierks A."/>
            <person name="Storesund J.E."/>
            <person name="Kallscheuer N."/>
            <person name="Luecker S."/>
            <person name="Lage O.M."/>
            <person name="Pohl T."/>
            <person name="Merkel B.J."/>
            <person name="Hornburger P."/>
            <person name="Mueller R.-W."/>
            <person name="Bruemmer F."/>
            <person name="Labrenz M."/>
            <person name="Spormann A.M."/>
            <person name="Op den Camp H."/>
            <person name="Overmann J."/>
            <person name="Amann R."/>
            <person name="Jetten M.S.M."/>
            <person name="Mascher T."/>
            <person name="Medema M.H."/>
            <person name="Devos D.P."/>
            <person name="Kaster A.-K."/>
            <person name="Ovreas L."/>
            <person name="Rohde M."/>
            <person name="Galperin M.Y."/>
            <person name="Jogler C."/>
        </authorList>
    </citation>
    <scope>NUCLEOTIDE SEQUENCE [LARGE SCALE GENOMIC DNA]</scope>
    <source>
        <strain evidence="9 10">Mal33</strain>
    </source>
</reference>
<name>A0A518IN22_9BACT</name>
<dbReference type="PANTHER" id="PTHR12532:SF6">
    <property type="entry name" value="TRANSCRIPTIONAL REGULATORY PROTEIN YEBC-RELATED"/>
    <property type="match status" value="1"/>
</dbReference>